<dbReference type="InterPro" id="IPR045340">
    <property type="entry name" value="DUF6533"/>
</dbReference>
<evidence type="ECO:0000256" key="1">
    <source>
        <dbReference type="SAM" id="Phobius"/>
    </source>
</evidence>
<feature type="transmembrane region" description="Helical" evidence="1">
    <location>
        <begin position="121"/>
        <end position="142"/>
    </location>
</feature>
<accession>A0A8H7CTA0</accession>
<evidence type="ECO:0000313" key="3">
    <source>
        <dbReference type="EMBL" id="KAF7349435.1"/>
    </source>
</evidence>
<protein>
    <recommendedName>
        <fullName evidence="2">DUF6533 domain-containing protein</fullName>
    </recommendedName>
</protein>
<keyword evidence="1" id="KW-0812">Transmembrane</keyword>
<feature type="transmembrane region" description="Helical" evidence="1">
    <location>
        <begin position="16"/>
        <end position="33"/>
    </location>
</feature>
<keyword evidence="1" id="KW-1133">Transmembrane helix</keyword>
<feature type="transmembrane region" description="Helical" evidence="1">
    <location>
        <begin position="53"/>
        <end position="75"/>
    </location>
</feature>
<comment type="caution">
    <text evidence="3">The sequence shown here is derived from an EMBL/GenBank/DDBJ whole genome shotgun (WGS) entry which is preliminary data.</text>
</comment>
<name>A0A8H7CTA0_9AGAR</name>
<dbReference type="OrthoDB" id="3261349at2759"/>
<feature type="transmembrane region" description="Helical" evidence="1">
    <location>
        <begin position="193"/>
        <end position="212"/>
    </location>
</feature>
<dbReference type="Proteomes" id="UP000623467">
    <property type="component" value="Unassembled WGS sequence"/>
</dbReference>
<keyword evidence="1" id="KW-0472">Membrane</keyword>
<dbReference type="AlphaFoldDB" id="A0A8H7CTA0"/>
<dbReference type="EMBL" id="JACAZH010000016">
    <property type="protein sequence ID" value="KAF7349435.1"/>
    <property type="molecule type" value="Genomic_DNA"/>
</dbReference>
<gene>
    <name evidence="3" type="ORF">MSAN_01733400</name>
</gene>
<reference evidence="3" key="1">
    <citation type="submission" date="2020-05" db="EMBL/GenBank/DDBJ databases">
        <title>Mycena genomes resolve the evolution of fungal bioluminescence.</title>
        <authorList>
            <person name="Tsai I.J."/>
        </authorList>
    </citation>
    <scope>NUCLEOTIDE SEQUENCE</scope>
    <source>
        <strain evidence="3">160909Yilan</strain>
    </source>
</reference>
<feature type="transmembrane region" description="Helical" evidence="1">
    <location>
        <begin position="256"/>
        <end position="278"/>
    </location>
</feature>
<keyword evidence="4" id="KW-1185">Reference proteome</keyword>
<proteinExistence type="predicted"/>
<dbReference type="Pfam" id="PF20151">
    <property type="entry name" value="DUF6533"/>
    <property type="match status" value="1"/>
</dbReference>
<feature type="domain" description="DUF6533" evidence="2">
    <location>
        <begin position="19"/>
        <end position="64"/>
    </location>
</feature>
<evidence type="ECO:0000259" key="2">
    <source>
        <dbReference type="Pfam" id="PF20151"/>
    </source>
</evidence>
<feature type="transmembrane region" description="Helical" evidence="1">
    <location>
        <begin position="233"/>
        <end position="250"/>
    </location>
</feature>
<organism evidence="3 4">
    <name type="scientific">Mycena sanguinolenta</name>
    <dbReference type="NCBI Taxonomy" id="230812"/>
    <lineage>
        <taxon>Eukaryota</taxon>
        <taxon>Fungi</taxon>
        <taxon>Dikarya</taxon>
        <taxon>Basidiomycota</taxon>
        <taxon>Agaricomycotina</taxon>
        <taxon>Agaricomycetes</taxon>
        <taxon>Agaricomycetidae</taxon>
        <taxon>Agaricales</taxon>
        <taxon>Marasmiineae</taxon>
        <taxon>Mycenaceae</taxon>
        <taxon>Mycena</taxon>
    </lineage>
</organism>
<feature type="transmembrane region" description="Helical" evidence="1">
    <location>
        <begin position="95"/>
        <end position="114"/>
    </location>
</feature>
<sequence>MAENLSDVAIQQQIDISRYLVLIPFTILVYEYISTFQLEVSRYWGTQLTWGTVFFYLNRYSALVGTIPILAELLLTTTDPKKAGMCAGFQGYHEYFALLSQIVVAVMLIMRTYALYERNKYILALTTSVTLAAIVFAVVMLLTGNARDTLDPRLKALGCPSPTSHDLNTRIAAAWGGMVRILKLNSTFHDSDLFQPNVQLVFDVMIFLLTIYKALRYETRSGSLLSVMFRDGAMYFGIMIGTNAANIATYTLGGPIISGSGTTVVNALSSVMLTRLMLNLRNPKVLRRTRRTTRLTTVDDSPAITTLMYPYLETDIAMESMAAGHLEEDGGRG</sequence>
<evidence type="ECO:0000313" key="4">
    <source>
        <dbReference type="Proteomes" id="UP000623467"/>
    </source>
</evidence>